<dbReference type="Pfam" id="PF00875">
    <property type="entry name" value="DNA_photolyase"/>
    <property type="match status" value="1"/>
</dbReference>
<comment type="caution">
    <text evidence="16">The sequence shown here is derived from an EMBL/GenBank/DDBJ whole genome shotgun (WGS) entry which is preliminary data.</text>
</comment>
<dbReference type="InterPro" id="IPR036155">
    <property type="entry name" value="Crypto/Photolyase_N_sf"/>
</dbReference>
<evidence type="ECO:0000256" key="10">
    <source>
        <dbReference type="ARBA" id="ARBA00059220"/>
    </source>
</evidence>
<feature type="binding site" evidence="12">
    <location>
        <begin position="386"/>
        <end position="388"/>
    </location>
    <ligand>
        <name>FAD</name>
        <dbReference type="ChEBI" id="CHEBI:57692"/>
    </ligand>
</feature>
<evidence type="ECO:0000256" key="5">
    <source>
        <dbReference type="ARBA" id="ARBA00022630"/>
    </source>
</evidence>
<evidence type="ECO:0000259" key="15">
    <source>
        <dbReference type="PROSITE" id="PS51645"/>
    </source>
</evidence>
<evidence type="ECO:0000256" key="13">
    <source>
        <dbReference type="PIRSR" id="PIRSR602081-2"/>
    </source>
</evidence>
<evidence type="ECO:0000256" key="1">
    <source>
        <dbReference type="ARBA" id="ARBA00001932"/>
    </source>
</evidence>
<feature type="site" description="Electron transfer via tryptophanyl radical" evidence="13">
    <location>
        <position position="373"/>
    </location>
</feature>
<evidence type="ECO:0000256" key="14">
    <source>
        <dbReference type="RuleBase" id="RU004182"/>
    </source>
</evidence>
<evidence type="ECO:0000256" key="12">
    <source>
        <dbReference type="PIRSR" id="PIRSR602081-1"/>
    </source>
</evidence>
<comment type="function">
    <text evidence="10">Involved in repair of UV radiation-induced DNA damage. Catalyzes the light-dependent monomerization (300-600 nm) of cyclobutyl pyrimidine dimers (in cis-syn configuration), which are formed between adjacent bases on the same DNA strand upon exposure to ultraviolet radiation.</text>
</comment>
<reference evidence="16 17" key="1">
    <citation type="submission" date="2018-04" db="EMBL/GenBank/DDBJ databases">
        <title>Acinetobacter junii Genome sequencing and assembly.</title>
        <authorList>
            <person name="Su J."/>
            <person name="Rensing C."/>
            <person name="Mazhar H.S."/>
        </authorList>
    </citation>
    <scope>NUCLEOTIDE SEQUENCE [LARGE SCALE GENOMIC DNA]</scope>
    <source>
        <strain evidence="16 17">SC22</strain>
    </source>
</reference>
<evidence type="ECO:0000256" key="4">
    <source>
        <dbReference type="ARBA" id="ARBA00014046"/>
    </source>
</evidence>
<evidence type="ECO:0000256" key="8">
    <source>
        <dbReference type="ARBA" id="ARBA00031671"/>
    </source>
</evidence>
<dbReference type="PRINTS" id="PR00147">
    <property type="entry name" value="DNAPHOTLYASE"/>
</dbReference>
<feature type="binding site" evidence="12">
    <location>
        <position position="234"/>
    </location>
    <ligand>
        <name>FAD</name>
        <dbReference type="ChEBI" id="CHEBI:57692"/>
    </ligand>
</feature>
<dbReference type="EC" id="4.1.99.3" evidence="3"/>
<proteinExistence type="inferred from homology"/>
<dbReference type="SUPFAM" id="SSF52425">
    <property type="entry name" value="Cryptochrome/photolyase, N-terminal domain"/>
    <property type="match status" value="1"/>
</dbReference>
<evidence type="ECO:0000256" key="6">
    <source>
        <dbReference type="ARBA" id="ARBA00022827"/>
    </source>
</evidence>
<keyword evidence="7 14" id="KW-0157">Chromophore</keyword>
<dbReference type="RefSeq" id="WP_112986969.1">
    <property type="nucleotide sequence ID" value="NZ_CP131470.1"/>
</dbReference>
<feature type="binding site" evidence="12">
    <location>
        <begin position="246"/>
        <end position="250"/>
    </location>
    <ligand>
        <name>FAD</name>
        <dbReference type="ChEBI" id="CHEBI:57692"/>
    </ligand>
</feature>
<evidence type="ECO:0000256" key="11">
    <source>
        <dbReference type="ARBA" id="ARBA00083107"/>
    </source>
</evidence>
<dbReference type="GO" id="GO:0071949">
    <property type="term" value="F:FAD binding"/>
    <property type="evidence" value="ECO:0007669"/>
    <property type="project" value="TreeGrafter"/>
</dbReference>
<keyword evidence="16" id="KW-0456">Lyase</keyword>
<evidence type="ECO:0000313" key="17">
    <source>
        <dbReference type="Proteomes" id="UP000253688"/>
    </source>
</evidence>
<keyword evidence="6 12" id="KW-0274">FAD</keyword>
<evidence type="ECO:0000256" key="7">
    <source>
        <dbReference type="ARBA" id="ARBA00022991"/>
    </source>
</evidence>
<feature type="binding site" evidence="12">
    <location>
        <position position="285"/>
    </location>
    <ligand>
        <name>FAD</name>
        <dbReference type="ChEBI" id="CHEBI:57692"/>
    </ligand>
</feature>
<dbReference type="InterPro" id="IPR006050">
    <property type="entry name" value="DNA_photolyase_N"/>
</dbReference>
<dbReference type="InterPro" id="IPR002081">
    <property type="entry name" value="Cryptochrome/DNA_photolyase_1"/>
</dbReference>
<dbReference type="Gene3D" id="1.25.40.80">
    <property type="match status" value="1"/>
</dbReference>
<gene>
    <name evidence="16" type="ORF">DC346_06035</name>
</gene>
<protein>
    <recommendedName>
        <fullName evidence="4">Deoxyribodipyrimidine photo-lyase</fullName>
        <ecNumber evidence="3">4.1.99.3</ecNumber>
    </recommendedName>
    <alternativeName>
        <fullName evidence="8">DNA photolyase</fullName>
    </alternativeName>
    <alternativeName>
        <fullName evidence="11">Photoreactivating enzyme</fullName>
    </alternativeName>
</protein>
<dbReference type="EMBL" id="QEWH01000030">
    <property type="protein sequence ID" value="RBA48567.1"/>
    <property type="molecule type" value="Genomic_DNA"/>
</dbReference>
<dbReference type="GO" id="GO:0000719">
    <property type="term" value="P:photoreactive repair"/>
    <property type="evidence" value="ECO:0007669"/>
    <property type="project" value="UniProtKB-ARBA"/>
</dbReference>
<dbReference type="FunFam" id="1.10.579.10:FF:000003">
    <property type="entry name" value="Deoxyribodipyrimidine photo-lyase"/>
    <property type="match status" value="1"/>
</dbReference>
<feature type="site" description="Electron transfer via tryptophanyl radical" evidence="13">
    <location>
        <position position="320"/>
    </location>
</feature>
<dbReference type="Gene3D" id="3.40.50.620">
    <property type="entry name" value="HUPs"/>
    <property type="match status" value="1"/>
</dbReference>
<dbReference type="InterPro" id="IPR014729">
    <property type="entry name" value="Rossmann-like_a/b/a_fold"/>
</dbReference>
<feature type="domain" description="Photolyase/cryptochrome alpha/beta" evidence="15">
    <location>
        <begin position="4"/>
        <end position="136"/>
    </location>
</feature>
<dbReference type="Gene3D" id="1.10.579.10">
    <property type="entry name" value="DNA Cyclobutane Dipyrimidine Photolyase, subunit A, domain 3"/>
    <property type="match status" value="1"/>
</dbReference>
<dbReference type="GO" id="GO:0003677">
    <property type="term" value="F:DNA binding"/>
    <property type="evidence" value="ECO:0007669"/>
    <property type="project" value="TreeGrafter"/>
</dbReference>
<dbReference type="Pfam" id="PF03441">
    <property type="entry name" value="FAD_binding_7"/>
    <property type="match status" value="1"/>
</dbReference>
<evidence type="ECO:0000256" key="3">
    <source>
        <dbReference type="ARBA" id="ARBA00013149"/>
    </source>
</evidence>
<dbReference type="GO" id="GO:0003904">
    <property type="term" value="F:deoxyribodipyrimidine photo-lyase activity"/>
    <property type="evidence" value="ECO:0007669"/>
    <property type="project" value="UniProtKB-EC"/>
</dbReference>
<sequence>MSNTYQLIWFRQDLRVRDQAALWHARQNGPCIAICILSPEQWQRHDDADIKIDFYLRQLLELKTELSKLQIPLLIFTVPLWDDIAEFFVDLAEKLPFENVYANIEFGFNELKRDNEVQQSLNRQKKQLILFQDRTLFPVASIRTQSNLPYQVFGAFKKSCYQRLELGLPQCYPIPETQAPIEFDFCQLHQTDLQHIQNHYADKIKDKNASEWRVGEKHARNLLNQFVEKRIIQYNALRDYPSVKGTSQLSAYLNIGIISIRQCIQAAFRHQQGDFVIQSEGQQTWLNELLWREFYQHILFDFPQVSKHLPFKAATQNVQWRDDSEGFEKWKRGQTGIPIVDAGIRQLLSTGWMHNRVRMICAMFLTKNLLIDWRKGEQWFMQNLIDGDLAANNGGWQWCASTGTDAAPYFRIFNPISQSQKFDENGVYIRRWVPELTQLDAKRIHEPYAQNTALKLDYPHPIVDLKTSRERAIQAFQALS</sequence>
<dbReference type="SUPFAM" id="SSF48173">
    <property type="entry name" value="Cryptochrome/photolyase FAD-binding domain"/>
    <property type="match status" value="1"/>
</dbReference>
<evidence type="ECO:0000313" key="16">
    <source>
        <dbReference type="EMBL" id="RBA48567.1"/>
    </source>
</evidence>
<feature type="site" description="Electron transfer via tryptophanyl radical" evidence="13">
    <location>
        <position position="396"/>
    </location>
</feature>
<dbReference type="AlphaFoldDB" id="A0A365PKQ4"/>
<keyword evidence="5 12" id="KW-0285">Flavoprotein</keyword>
<feature type="binding site" evidence="12">
    <location>
        <begin position="288"/>
        <end position="295"/>
    </location>
    <ligand>
        <name>FAD</name>
        <dbReference type="ChEBI" id="CHEBI:57692"/>
    </ligand>
</feature>
<dbReference type="InterPro" id="IPR036134">
    <property type="entry name" value="Crypto/Photolyase_FAD-like_sf"/>
</dbReference>
<dbReference type="InterPro" id="IPR005101">
    <property type="entry name" value="Cryptochr/Photolyase_FAD-bd"/>
</dbReference>
<dbReference type="Proteomes" id="UP000253688">
    <property type="component" value="Unassembled WGS sequence"/>
</dbReference>
<evidence type="ECO:0000256" key="2">
    <source>
        <dbReference type="ARBA" id="ARBA00005862"/>
    </source>
</evidence>
<accession>A0A365PKQ4</accession>
<dbReference type="PROSITE" id="PS51645">
    <property type="entry name" value="PHR_CRY_ALPHA_BETA"/>
    <property type="match status" value="1"/>
</dbReference>
<comment type="cofactor">
    <cofactor evidence="1">
        <name>(6R)-5,10-methylene-5,6,7,8-tetrahydrofolate</name>
        <dbReference type="ChEBI" id="CHEBI:15636"/>
    </cofactor>
</comment>
<dbReference type="PANTHER" id="PTHR11455:SF9">
    <property type="entry name" value="CRYPTOCHROME CIRCADIAN CLOCK 5 ISOFORM X1"/>
    <property type="match status" value="1"/>
</dbReference>
<evidence type="ECO:0000256" key="9">
    <source>
        <dbReference type="ARBA" id="ARBA00033999"/>
    </source>
</evidence>
<comment type="similarity">
    <text evidence="14">Belongs to the DNA photolyase family.</text>
</comment>
<comment type="catalytic activity">
    <reaction evidence="9">
        <text>cyclobutadipyrimidine (in DNA) = 2 pyrimidine residues (in DNA).</text>
        <dbReference type="EC" id="4.1.99.3"/>
    </reaction>
</comment>
<comment type="cofactor">
    <cofactor evidence="12">
        <name>FAD</name>
        <dbReference type="ChEBI" id="CHEBI:57692"/>
    </cofactor>
    <text evidence="12">Binds 1 FAD per subunit.</text>
</comment>
<dbReference type="GO" id="GO:0009416">
    <property type="term" value="P:response to light stimulus"/>
    <property type="evidence" value="ECO:0007669"/>
    <property type="project" value="TreeGrafter"/>
</dbReference>
<dbReference type="PANTHER" id="PTHR11455">
    <property type="entry name" value="CRYPTOCHROME"/>
    <property type="match status" value="1"/>
</dbReference>
<comment type="similarity">
    <text evidence="2">Belongs to the DNA photolyase class-1 family.</text>
</comment>
<organism evidence="16 17">
    <name type="scientific">Acinetobacter junii</name>
    <dbReference type="NCBI Taxonomy" id="40215"/>
    <lineage>
        <taxon>Bacteria</taxon>
        <taxon>Pseudomonadati</taxon>
        <taxon>Pseudomonadota</taxon>
        <taxon>Gammaproteobacteria</taxon>
        <taxon>Moraxellales</taxon>
        <taxon>Moraxellaceae</taxon>
        <taxon>Acinetobacter</taxon>
    </lineage>
</organism>
<dbReference type="STRING" id="40215.BVL33_13075"/>
<name>A0A365PKQ4_ACIJU</name>